<reference evidence="2 3" key="1">
    <citation type="submission" date="2020-06" db="EMBL/GenBank/DDBJ databases">
        <authorList>
            <person name="Li R."/>
            <person name="Bekaert M."/>
        </authorList>
    </citation>
    <scope>NUCLEOTIDE SEQUENCE [LARGE SCALE GENOMIC DNA]</scope>
    <source>
        <strain evidence="3">wild</strain>
    </source>
</reference>
<dbReference type="OrthoDB" id="6063244at2759"/>
<sequence>MNTRRSSKKWKATVTFEAASRQEETQLQPGSVPASNDPSTSGGCSFDVVNRQGYAIGKDHSNLTQTTSYSPSLDYDLTFHVIQNLKQKQKNQTGEYVDFALLMNNSVIDKDQQKVSYEQGKLVIRPVLNHTKITNKEIAFEYKDIVAEILLQWN</sequence>
<evidence type="ECO:0000313" key="2">
    <source>
        <dbReference type="EMBL" id="CAC5418243.1"/>
    </source>
</evidence>
<evidence type="ECO:0000256" key="1">
    <source>
        <dbReference type="SAM" id="MobiDB-lite"/>
    </source>
</evidence>
<dbReference type="AlphaFoldDB" id="A0A6J8EE74"/>
<proteinExistence type="predicted"/>
<name>A0A6J8EE74_MYTCO</name>
<protein>
    <submittedName>
        <fullName evidence="2">Uncharacterized protein</fullName>
    </submittedName>
</protein>
<feature type="compositionally biased region" description="Basic residues" evidence="1">
    <location>
        <begin position="1"/>
        <end position="11"/>
    </location>
</feature>
<accession>A0A6J8EE74</accession>
<keyword evidence="3" id="KW-1185">Reference proteome</keyword>
<feature type="region of interest" description="Disordered" evidence="1">
    <location>
        <begin position="1"/>
        <end position="43"/>
    </location>
</feature>
<gene>
    <name evidence="2" type="ORF">MCOR_50695</name>
</gene>
<dbReference type="EMBL" id="CACVKT020008890">
    <property type="protein sequence ID" value="CAC5418243.1"/>
    <property type="molecule type" value="Genomic_DNA"/>
</dbReference>
<feature type="compositionally biased region" description="Polar residues" evidence="1">
    <location>
        <begin position="25"/>
        <end position="43"/>
    </location>
</feature>
<evidence type="ECO:0000313" key="3">
    <source>
        <dbReference type="Proteomes" id="UP000507470"/>
    </source>
</evidence>
<dbReference type="Proteomes" id="UP000507470">
    <property type="component" value="Unassembled WGS sequence"/>
</dbReference>
<organism evidence="2 3">
    <name type="scientific">Mytilus coruscus</name>
    <name type="common">Sea mussel</name>
    <dbReference type="NCBI Taxonomy" id="42192"/>
    <lineage>
        <taxon>Eukaryota</taxon>
        <taxon>Metazoa</taxon>
        <taxon>Spiralia</taxon>
        <taxon>Lophotrochozoa</taxon>
        <taxon>Mollusca</taxon>
        <taxon>Bivalvia</taxon>
        <taxon>Autobranchia</taxon>
        <taxon>Pteriomorphia</taxon>
        <taxon>Mytilida</taxon>
        <taxon>Mytiloidea</taxon>
        <taxon>Mytilidae</taxon>
        <taxon>Mytilinae</taxon>
        <taxon>Mytilus</taxon>
    </lineage>
</organism>